<dbReference type="Pfam" id="PF24035">
    <property type="entry name" value="DUF7344"/>
    <property type="match status" value="1"/>
</dbReference>
<dbReference type="STRING" id="301967.A6E15_08860"/>
<protein>
    <recommendedName>
        <fullName evidence="1">DUF7344 domain-containing protein</fullName>
    </recommendedName>
</protein>
<evidence type="ECO:0000313" key="3">
    <source>
        <dbReference type="Proteomes" id="UP000189370"/>
    </source>
</evidence>
<dbReference type="AlphaFoldDB" id="A0A1S8AWC9"/>
<sequence>MRDDRTELEANALSSAVDGLSVDEVFRLLASPIARATIVYCHQQPQPTLEELADVVAGVTASDEGTIASPADRDRIRVRLYHETLPRLEDMELLAFERKSGDVTETAIPESILDCLRAVE</sequence>
<dbReference type="OrthoDB" id="247722at2157"/>
<keyword evidence="3" id="KW-1185">Reference proteome</keyword>
<evidence type="ECO:0000313" key="2">
    <source>
        <dbReference type="EMBL" id="OLZ41090.1"/>
    </source>
</evidence>
<proteinExistence type="predicted"/>
<comment type="caution">
    <text evidence="2">The sequence shown here is derived from an EMBL/GenBank/DDBJ whole genome shotgun (WGS) entry which is preliminary data.</text>
</comment>
<gene>
    <name evidence="2" type="ORF">A6E15_08860</name>
</gene>
<evidence type="ECO:0000259" key="1">
    <source>
        <dbReference type="Pfam" id="PF24035"/>
    </source>
</evidence>
<reference evidence="3" key="1">
    <citation type="submission" date="2016-04" db="EMBL/GenBank/DDBJ databases">
        <authorList>
            <person name="Chen S.-C."/>
            <person name="Lai M.-C."/>
        </authorList>
    </citation>
    <scope>NUCLEOTIDE SEQUENCE [LARGE SCALE GENOMIC DNA]</scope>
    <source>
        <strain evidence="3">AB14</strain>
    </source>
</reference>
<organism evidence="2 3">
    <name type="scientific">Natrinema saccharevitans</name>
    <dbReference type="NCBI Taxonomy" id="301967"/>
    <lineage>
        <taxon>Archaea</taxon>
        <taxon>Methanobacteriati</taxon>
        <taxon>Methanobacteriota</taxon>
        <taxon>Stenosarchaea group</taxon>
        <taxon>Halobacteria</taxon>
        <taxon>Halobacteriales</taxon>
        <taxon>Natrialbaceae</taxon>
        <taxon>Natrinema</taxon>
    </lineage>
</organism>
<accession>A0A1S8AWC9</accession>
<feature type="domain" description="DUF7344" evidence="1">
    <location>
        <begin position="26"/>
        <end position="104"/>
    </location>
</feature>
<dbReference type="RefSeq" id="WP_076145623.1">
    <property type="nucleotide sequence ID" value="NZ_LWLN01000001.1"/>
</dbReference>
<name>A0A1S8AWC9_9EURY</name>
<dbReference type="InterPro" id="IPR055768">
    <property type="entry name" value="DUF7344"/>
</dbReference>
<dbReference type="EMBL" id="LWLN01000001">
    <property type="protein sequence ID" value="OLZ41090.1"/>
    <property type="molecule type" value="Genomic_DNA"/>
</dbReference>
<dbReference type="Proteomes" id="UP000189370">
    <property type="component" value="Unassembled WGS sequence"/>
</dbReference>